<dbReference type="SMART" id="SM00418">
    <property type="entry name" value="HTH_ARSR"/>
    <property type="match status" value="1"/>
</dbReference>
<feature type="compositionally biased region" description="Basic and acidic residues" evidence="1">
    <location>
        <begin position="128"/>
        <end position="154"/>
    </location>
</feature>
<name>A0ABN2SDK0_9MICO</name>
<dbReference type="NCBIfam" id="NF033788">
    <property type="entry name" value="HTH_metalloreg"/>
    <property type="match status" value="1"/>
</dbReference>
<organism evidence="3 4">
    <name type="scientific">Terrabacter lapilli</name>
    <dbReference type="NCBI Taxonomy" id="436231"/>
    <lineage>
        <taxon>Bacteria</taxon>
        <taxon>Bacillati</taxon>
        <taxon>Actinomycetota</taxon>
        <taxon>Actinomycetes</taxon>
        <taxon>Micrococcales</taxon>
        <taxon>Intrasporangiaceae</taxon>
        <taxon>Terrabacter</taxon>
    </lineage>
</organism>
<comment type="caution">
    <text evidence="3">The sequence shown here is derived from an EMBL/GenBank/DDBJ whole genome shotgun (WGS) entry which is preliminary data.</text>
</comment>
<keyword evidence="4" id="KW-1185">Reference proteome</keyword>
<dbReference type="PROSITE" id="PS50987">
    <property type="entry name" value="HTH_ARSR_2"/>
    <property type="match status" value="1"/>
</dbReference>
<dbReference type="InterPro" id="IPR001845">
    <property type="entry name" value="HTH_ArsR_DNA-bd_dom"/>
</dbReference>
<dbReference type="InterPro" id="IPR036388">
    <property type="entry name" value="WH-like_DNA-bd_sf"/>
</dbReference>
<evidence type="ECO:0000256" key="1">
    <source>
        <dbReference type="SAM" id="MobiDB-lite"/>
    </source>
</evidence>
<feature type="compositionally biased region" description="Low complexity" evidence="1">
    <location>
        <begin position="110"/>
        <end position="125"/>
    </location>
</feature>
<dbReference type="PANTHER" id="PTHR38600">
    <property type="entry name" value="TRANSCRIPTIONAL REGULATORY PROTEIN"/>
    <property type="match status" value="1"/>
</dbReference>
<dbReference type="PRINTS" id="PR00778">
    <property type="entry name" value="HTHARSR"/>
</dbReference>
<dbReference type="PANTHER" id="PTHR38600:SF2">
    <property type="entry name" value="SLL0088 PROTEIN"/>
    <property type="match status" value="1"/>
</dbReference>
<gene>
    <name evidence="3" type="ORF">GCM10009817_27110</name>
</gene>
<accession>A0ABN2SDK0</accession>
<dbReference type="Gene3D" id="1.10.10.10">
    <property type="entry name" value="Winged helix-like DNA-binding domain superfamily/Winged helix DNA-binding domain"/>
    <property type="match status" value="1"/>
</dbReference>
<feature type="region of interest" description="Disordered" evidence="1">
    <location>
        <begin position="110"/>
        <end position="154"/>
    </location>
</feature>
<dbReference type="InterPro" id="IPR036390">
    <property type="entry name" value="WH_DNA-bd_sf"/>
</dbReference>
<reference evidence="3 4" key="1">
    <citation type="journal article" date="2019" name="Int. J. Syst. Evol. Microbiol.">
        <title>The Global Catalogue of Microorganisms (GCM) 10K type strain sequencing project: providing services to taxonomists for standard genome sequencing and annotation.</title>
        <authorList>
            <consortium name="The Broad Institute Genomics Platform"/>
            <consortium name="The Broad Institute Genome Sequencing Center for Infectious Disease"/>
            <person name="Wu L."/>
            <person name="Ma J."/>
        </authorList>
    </citation>
    <scope>NUCLEOTIDE SEQUENCE [LARGE SCALE GENOMIC DNA]</scope>
    <source>
        <strain evidence="3 4">JCM 15628</strain>
    </source>
</reference>
<protein>
    <recommendedName>
        <fullName evidence="2">HTH arsR-type domain-containing protein</fullName>
    </recommendedName>
</protein>
<evidence type="ECO:0000313" key="3">
    <source>
        <dbReference type="EMBL" id="GAA1984241.1"/>
    </source>
</evidence>
<proteinExistence type="predicted"/>
<dbReference type="CDD" id="cd00090">
    <property type="entry name" value="HTH_ARSR"/>
    <property type="match status" value="1"/>
</dbReference>
<dbReference type="EMBL" id="BAAAPU010000007">
    <property type="protein sequence ID" value="GAA1984241.1"/>
    <property type="molecule type" value="Genomic_DNA"/>
</dbReference>
<feature type="domain" description="HTH arsR-type" evidence="2">
    <location>
        <begin position="2"/>
        <end position="96"/>
    </location>
</feature>
<dbReference type="SUPFAM" id="SSF46785">
    <property type="entry name" value="Winged helix' DNA-binding domain"/>
    <property type="match status" value="1"/>
</dbReference>
<evidence type="ECO:0000259" key="2">
    <source>
        <dbReference type="PROSITE" id="PS50987"/>
    </source>
</evidence>
<dbReference type="Proteomes" id="UP001500013">
    <property type="component" value="Unassembled WGS sequence"/>
</dbReference>
<dbReference type="InterPro" id="IPR011991">
    <property type="entry name" value="ArsR-like_HTH"/>
</dbReference>
<sequence>MTHPMPDVDLDRAFAALADPVRRAIVARLSRGAATVNELAEPFEISKQAVSKHIQVLETAGLVSRTRDAQRRPVHLEAARLEALTAWIDRYRLVAEQRFRSLDAVLEHTATPAAQAPPASATVTTRIRPHDTTEDSTHDSTTAHDTTHDKEQQP</sequence>
<evidence type="ECO:0000313" key="4">
    <source>
        <dbReference type="Proteomes" id="UP001500013"/>
    </source>
</evidence>
<dbReference type="Pfam" id="PF12840">
    <property type="entry name" value="HTH_20"/>
    <property type="match status" value="1"/>
</dbReference>